<evidence type="ECO:0000256" key="1">
    <source>
        <dbReference type="SAM" id="MobiDB-lite"/>
    </source>
</evidence>
<feature type="compositionally biased region" description="Basic and acidic residues" evidence="1">
    <location>
        <begin position="142"/>
        <end position="154"/>
    </location>
</feature>
<sequence>MADNTYADLDNESRTYIALHDAMMNHYFDKNYKECVRLAEQLLTKPAAPDLIHARCHMMLSLRKDAAAVGHAEEAVALIEGMRVLVSKEEFPQEQLDEARRLLQAAKDRMAKGEGGMATAADTGDVVVGDAGAGAAVARPEQSAKKSGADLGTK</sequence>
<keyword evidence="3" id="KW-1185">Reference proteome</keyword>
<reference evidence="2 3" key="1">
    <citation type="journal article" date="2023" name="G3 (Bethesda)">
        <title>A chromosome-level genome assembly of Zasmidium syzygii isolated from banana leaves.</title>
        <authorList>
            <person name="van Westerhoven A.C."/>
            <person name="Mehrabi R."/>
            <person name="Talebi R."/>
            <person name="Steentjes M.B.F."/>
            <person name="Corcolon B."/>
            <person name="Chong P.A."/>
            <person name="Kema G.H.J."/>
            <person name="Seidl M.F."/>
        </authorList>
    </citation>
    <scope>NUCLEOTIDE SEQUENCE [LARGE SCALE GENOMIC DNA]</scope>
    <source>
        <strain evidence="2 3">P124</strain>
    </source>
</reference>
<protein>
    <recommendedName>
        <fullName evidence="4">Tetratricopeptide repeat protein</fullName>
    </recommendedName>
</protein>
<evidence type="ECO:0000313" key="2">
    <source>
        <dbReference type="EMBL" id="KAK4506902.1"/>
    </source>
</evidence>
<name>A0ABR0EZI9_ZASCE</name>
<evidence type="ECO:0008006" key="4">
    <source>
        <dbReference type="Google" id="ProtNLM"/>
    </source>
</evidence>
<dbReference type="Proteomes" id="UP001305779">
    <property type="component" value="Unassembled WGS sequence"/>
</dbReference>
<comment type="caution">
    <text evidence="2">The sequence shown here is derived from an EMBL/GenBank/DDBJ whole genome shotgun (WGS) entry which is preliminary data.</text>
</comment>
<gene>
    <name evidence="2" type="ORF">PRZ48_000635</name>
</gene>
<proteinExistence type="predicted"/>
<feature type="region of interest" description="Disordered" evidence="1">
    <location>
        <begin position="134"/>
        <end position="154"/>
    </location>
</feature>
<organism evidence="2 3">
    <name type="scientific">Zasmidium cellare</name>
    <name type="common">Wine cellar mold</name>
    <name type="synonym">Racodium cellare</name>
    <dbReference type="NCBI Taxonomy" id="395010"/>
    <lineage>
        <taxon>Eukaryota</taxon>
        <taxon>Fungi</taxon>
        <taxon>Dikarya</taxon>
        <taxon>Ascomycota</taxon>
        <taxon>Pezizomycotina</taxon>
        <taxon>Dothideomycetes</taxon>
        <taxon>Dothideomycetidae</taxon>
        <taxon>Mycosphaerellales</taxon>
        <taxon>Mycosphaerellaceae</taxon>
        <taxon>Zasmidium</taxon>
    </lineage>
</organism>
<dbReference type="EMBL" id="JAXOVC010000001">
    <property type="protein sequence ID" value="KAK4506902.1"/>
    <property type="molecule type" value="Genomic_DNA"/>
</dbReference>
<evidence type="ECO:0000313" key="3">
    <source>
        <dbReference type="Proteomes" id="UP001305779"/>
    </source>
</evidence>
<accession>A0ABR0EZI9</accession>